<accession>A0AB39HIM2</accession>
<organism evidence="1">
    <name type="scientific">Ornithinibacillus sp. 4-3</name>
    <dbReference type="NCBI Taxonomy" id="3231488"/>
    <lineage>
        <taxon>Bacteria</taxon>
        <taxon>Bacillati</taxon>
        <taxon>Bacillota</taxon>
        <taxon>Bacilli</taxon>
        <taxon>Bacillales</taxon>
        <taxon>Bacillaceae</taxon>
        <taxon>Ornithinibacillus</taxon>
    </lineage>
</organism>
<dbReference type="SMART" id="SM01298">
    <property type="entry name" value="KapB"/>
    <property type="match status" value="1"/>
</dbReference>
<dbReference type="EMBL" id="CP162599">
    <property type="protein sequence ID" value="XDK31727.1"/>
    <property type="molecule type" value="Genomic_DNA"/>
</dbReference>
<dbReference type="Pfam" id="PF08810">
    <property type="entry name" value="KapB"/>
    <property type="match status" value="1"/>
</dbReference>
<dbReference type="RefSeq" id="WP_368652453.1">
    <property type="nucleotide sequence ID" value="NZ_CP162599.1"/>
</dbReference>
<reference evidence="1" key="1">
    <citation type="submission" date="2024-07" db="EMBL/GenBank/DDBJ databases">
        <title>Halotolerant mesophilic bacterium Ornithinibacillus sp. 4-3, sp. nov., isolated from soil.</title>
        <authorList>
            <person name="Sidarenka A.V."/>
            <person name="Guliayeva D.E."/>
            <person name="Leanovich S.I."/>
            <person name="Hileuskaya K.S."/>
            <person name="Akhremchuk A.E."/>
            <person name="Sikolenko M.A."/>
            <person name="Valentovich L.N."/>
        </authorList>
    </citation>
    <scope>NUCLEOTIDE SEQUENCE</scope>
    <source>
        <strain evidence="1">4-3</strain>
    </source>
</reference>
<name>A0AB39HIM2_9BACI</name>
<evidence type="ECO:0000313" key="1">
    <source>
        <dbReference type="EMBL" id="XDK31727.1"/>
    </source>
</evidence>
<proteinExistence type="predicted"/>
<dbReference type="InterPro" id="IPR038080">
    <property type="entry name" value="KapB_sf"/>
</dbReference>
<dbReference type="Gene3D" id="2.30.30.430">
    <property type="entry name" value="Kinase associated protein B domain"/>
    <property type="match status" value="1"/>
</dbReference>
<dbReference type="InterPro" id="IPR014916">
    <property type="entry name" value="KapB"/>
</dbReference>
<dbReference type="SUPFAM" id="SSF141251">
    <property type="entry name" value="Kinase-associated protein B-like"/>
    <property type="match status" value="1"/>
</dbReference>
<dbReference type="AlphaFoldDB" id="A0AB39HIM2"/>
<protein>
    <submittedName>
        <fullName evidence="1">Sporulation phosphorelay system protein KapB</fullName>
    </submittedName>
</protein>
<sequence length="127" mass="14622">MAELEVGKYVLASYNSGAYIGKLLEDRRNFQLVEVLAVVKHPNQGDLHNPGQVENVAFFERKALGFKEKMNVQRRKVQAFDGEIPDYHDSLKQALQQLKDELSQEDTAFNKKSLEKLADLEAHYYHK</sequence>
<gene>
    <name evidence="1" type="primary">kapB</name>
    <name evidence="1" type="ORF">AB4Y30_11915</name>
</gene>